<comment type="subcellular location">
    <subcellularLocation>
        <location evidence="1">Cell membrane</location>
        <topology evidence="1">Multi-pass membrane protein</topology>
    </subcellularLocation>
</comment>
<feature type="transmembrane region" description="Helical" evidence="10">
    <location>
        <begin position="189"/>
        <end position="210"/>
    </location>
</feature>
<dbReference type="Proteomes" id="UP000386847">
    <property type="component" value="Chromosome"/>
</dbReference>
<evidence type="ECO:0000256" key="2">
    <source>
        <dbReference type="ARBA" id="ARBA00022475"/>
    </source>
</evidence>
<dbReference type="KEGG" id="rain:Rai3103_16730"/>
<feature type="transmembrane region" description="Helical" evidence="10">
    <location>
        <begin position="457"/>
        <end position="477"/>
    </location>
</feature>
<feature type="transmembrane region" description="Helical" evidence="10">
    <location>
        <begin position="157"/>
        <end position="177"/>
    </location>
</feature>
<evidence type="ECO:0000256" key="6">
    <source>
        <dbReference type="ARBA" id="ARBA00022989"/>
    </source>
</evidence>
<evidence type="ECO:0000259" key="13">
    <source>
        <dbReference type="Pfam" id="PF05425"/>
    </source>
</evidence>
<keyword evidence="3 10" id="KW-0812">Transmembrane</keyword>
<feature type="region of interest" description="Disordered" evidence="9">
    <location>
        <begin position="426"/>
        <end position="447"/>
    </location>
</feature>
<keyword evidence="7" id="KW-0186">Copper</keyword>
<dbReference type="SUPFAM" id="SSF81296">
    <property type="entry name" value="E set domains"/>
    <property type="match status" value="1"/>
</dbReference>
<feature type="domain" description="CopC" evidence="12">
    <location>
        <begin position="33"/>
        <end position="128"/>
    </location>
</feature>
<dbReference type="EMBL" id="CP045725">
    <property type="protein sequence ID" value="QGF24984.1"/>
    <property type="molecule type" value="Genomic_DNA"/>
</dbReference>
<evidence type="ECO:0000256" key="1">
    <source>
        <dbReference type="ARBA" id="ARBA00004651"/>
    </source>
</evidence>
<dbReference type="GO" id="GO:0005507">
    <property type="term" value="F:copper ion binding"/>
    <property type="evidence" value="ECO:0007669"/>
    <property type="project" value="InterPro"/>
</dbReference>
<evidence type="ECO:0000256" key="8">
    <source>
        <dbReference type="ARBA" id="ARBA00023136"/>
    </source>
</evidence>
<name>A0A5Q2FHF9_9ACTN</name>
<dbReference type="Pfam" id="PF04234">
    <property type="entry name" value="CopC"/>
    <property type="match status" value="1"/>
</dbReference>
<evidence type="ECO:0000259" key="12">
    <source>
        <dbReference type="Pfam" id="PF04234"/>
    </source>
</evidence>
<sequence length="595" mass="61295">MRTAGHLRPRRLLATLVAVLALLVALPTVAHAHTLLQDSEPRAAETIPTAPARVTLTFSEPVQPASTALTVLDDHLRPVATGPLEGDSGGTSVSVSLPPRLAPGTYTVSWRVISEDTHAVSGSFRFSIGAPTTVTGTAPGAGARSTTLTALLGLTHGLGYVGLALGPALLFAVLVLWPAGLSDRRVQTLIWTGLGLLFVSTVGARLYLALQVTGLPFSTLWMSPDDLDTHSPRFDLLTDLRFYLTIALVTILVAALFQGPMESGRPSVGPAGAVRAAPGGRRPLLLIGATVLAWLGLLVTSALAGHSATGDLAPLAIGVKVLHLAAMSLWLGGLALVVTAVAAPGRHAEVAVVMPAFSRLAFTSVLVIVATGGYLTLREVGLSFGALTTTDYGRLLLLKVSAVVVLVALGNLGRLWVRRHLAGPAADATVPDGRDAPTGPGPVTYGPRDVSRLRRGVSAEVVIALVVLGLTSALVGVPTARQDYAPPFHTTVTAPGTRTDVYIAKPKVGDTTLRVRVTSPDGAPIGVQAMTATITASSSDAAPIALVPANGSGASADGRTDFPVSFPSVGSWTIRLTIRTSELDATALSTKVTIT</sequence>
<dbReference type="InterPro" id="IPR014756">
    <property type="entry name" value="Ig_E-set"/>
</dbReference>
<dbReference type="RefSeq" id="WP_153573513.1">
    <property type="nucleotide sequence ID" value="NZ_CP045725.1"/>
</dbReference>
<keyword evidence="15" id="KW-1185">Reference proteome</keyword>
<organism evidence="14 15">
    <name type="scientific">Raineyella fluvialis</name>
    <dbReference type="NCBI Taxonomy" id="2662261"/>
    <lineage>
        <taxon>Bacteria</taxon>
        <taxon>Bacillati</taxon>
        <taxon>Actinomycetota</taxon>
        <taxon>Actinomycetes</taxon>
        <taxon>Propionibacteriales</taxon>
        <taxon>Propionibacteriaceae</taxon>
        <taxon>Raineyella</taxon>
    </lineage>
</organism>
<evidence type="ECO:0000256" key="3">
    <source>
        <dbReference type="ARBA" id="ARBA00022692"/>
    </source>
</evidence>
<feature type="transmembrane region" description="Helical" evidence="10">
    <location>
        <begin position="356"/>
        <end position="376"/>
    </location>
</feature>
<evidence type="ECO:0000313" key="14">
    <source>
        <dbReference type="EMBL" id="QGF24984.1"/>
    </source>
</evidence>
<evidence type="ECO:0000256" key="5">
    <source>
        <dbReference type="ARBA" id="ARBA00022729"/>
    </source>
</evidence>
<keyword evidence="6 10" id="KW-1133">Transmembrane helix</keyword>
<evidence type="ECO:0000256" key="9">
    <source>
        <dbReference type="SAM" id="MobiDB-lite"/>
    </source>
</evidence>
<dbReference type="Pfam" id="PF05425">
    <property type="entry name" value="CopD"/>
    <property type="match status" value="1"/>
</dbReference>
<protein>
    <recommendedName>
        <fullName evidence="16">Copper transport protein</fullName>
    </recommendedName>
</protein>
<keyword evidence="5 11" id="KW-0732">Signal</keyword>
<evidence type="ECO:0000313" key="15">
    <source>
        <dbReference type="Proteomes" id="UP000386847"/>
    </source>
</evidence>
<dbReference type="InterPro" id="IPR014755">
    <property type="entry name" value="Cu-Rt/internalin_Ig-like"/>
</dbReference>
<feature type="transmembrane region" description="Helical" evidence="10">
    <location>
        <begin position="324"/>
        <end position="344"/>
    </location>
</feature>
<proteinExistence type="predicted"/>
<evidence type="ECO:0000256" key="4">
    <source>
        <dbReference type="ARBA" id="ARBA00022723"/>
    </source>
</evidence>
<dbReference type="AlphaFoldDB" id="A0A5Q2FHF9"/>
<evidence type="ECO:0008006" key="16">
    <source>
        <dbReference type="Google" id="ProtNLM"/>
    </source>
</evidence>
<feature type="signal peptide" evidence="11">
    <location>
        <begin position="1"/>
        <end position="32"/>
    </location>
</feature>
<dbReference type="Gene3D" id="2.60.40.1220">
    <property type="match status" value="1"/>
</dbReference>
<keyword evidence="8 10" id="KW-0472">Membrane</keyword>
<evidence type="ECO:0000256" key="7">
    <source>
        <dbReference type="ARBA" id="ARBA00023008"/>
    </source>
</evidence>
<feature type="domain" description="Copper resistance protein D" evidence="13">
    <location>
        <begin position="353"/>
        <end position="474"/>
    </location>
</feature>
<dbReference type="PANTHER" id="PTHR34820">
    <property type="entry name" value="INNER MEMBRANE PROTEIN YEBZ"/>
    <property type="match status" value="1"/>
</dbReference>
<keyword evidence="4" id="KW-0479">Metal-binding</keyword>
<dbReference type="GO" id="GO:0006825">
    <property type="term" value="P:copper ion transport"/>
    <property type="evidence" value="ECO:0007669"/>
    <property type="project" value="InterPro"/>
</dbReference>
<feature type="transmembrane region" description="Helical" evidence="10">
    <location>
        <begin position="396"/>
        <end position="417"/>
    </location>
</feature>
<dbReference type="GO" id="GO:0005886">
    <property type="term" value="C:plasma membrane"/>
    <property type="evidence" value="ECO:0007669"/>
    <property type="project" value="UniProtKB-SubCell"/>
</dbReference>
<evidence type="ECO:0000256" key="10">
    <source>
        <dbReference type="SAM" id="Phobius"/>
    </source>
</evidence>
<dbReference type="InterPro" id="IPR008457">
    <property type="entry name" value="Cu-R_CopD_dom"/>
</dbReference>
<dbReference type="InterPro" id="IPR007348">
    <property type="entry name" value="CopC_dom"/>
</dbReference>
<accession>A0A5Q2FHF9</accession>
<gene>
    <name evidence="14" type="ORF">Rai3103_16730</name>
</gene>
<dbReference type="GO" id="GO:0042597">
    <property type="term" value="C:periplasmic space"/>
    <property type="evidence" value="ECO:0007669"/>
    <property type="project" value="InterPro"/>
</dbReference>
<feature type="transmembrane region" description="Helical" evidence="10">
    <location>
        <begin position="240"/>
        <end position="257"/>
    </location>
</feature>
<dbReference type="GO" id="GO:0046688">
    <property type="term" value="P:response to copper ion"/>
    <property type="evidence" value="ECO:0007669"/>
    <property type="project" value="InterPro"/>
</dbReference>
<feature type="chain" id="PRO_5024414261" description="Copper transport protein" evidence="11">
    <location>
        <begin position="33"/>
        <end position="595"/>
    </location>
</feature>
<feature type="transmembrane region" description="Helical" evidence="10">
    <location>
        <begin position="284"/>
        <end position="304"/>
    </location>
</feature>
<dbReference type="PANTHER" id="PTHR34820:SF4">
    <property type="entry name" value="INNER MEMBRANE PROTEIN YEBZ"/>
    <property type="match status" value="1"/>
</dbReference>
<reference evidence="14 15" key="1">
    <citation type="submission" date="2019-10" db="EMBL/GenBank/DDBJ databases">
        <title>Genomic analysis of Raineyella sp. CBA3103.</title>
        <authorList>
            <person name="Roh S.W."/>
        </authorList>
    </citation>
    <scope>NUCLEOTIDE SEQUENCE [LARGE SCALE GENOMIC DNA]</scope>
    <source>
        <strain evidence="14 15">CBA3103</strain>
    </source>
</reference>
<dbReference type="InterPro" id="IPR032694">
    <property type="entry name" value="CopC/D"/>
</dbReference>
<keyword evidence="2" id="KW-1003">Cell membrane</keyword>
<evidence type="ECO:0000256" key="11">
    <source>
        <dbReference type="SAM" id="SignalP"/>
    </source>
</evidence>